<evidence type="ECO:0000256" key="1">
    <source>
        <dbReference type="SAM" id="MobiDB-lite"/>
    </source>
</evidence>
<organism evidence="2 3">
    <name type="scientific">Brevundimonas phage vB_BpoS-Kabachok</name>
    <dbReference type="NCBI Taxonomy" id="2948600"/>
    <lineage>
        <taxon>Viruses</taxon>
        <taxon>Duplodnaviria</taxon>
        <taxon>Heunggongvirae</taxon>
        <taxon>Uroviricota</taxon>
        <taxon>Caudoviricetes</taxon>
        <taxon>Jeanschmidtviridae</taxon>
        <taxon>Marchewkavirus</taxon>
        <taxon>Marchewkavirus kabachok</taxon>
    </lineage>
</organism>
<reference evidence="2" key="1">
    <citation type="submission" date="2022-05" db="EMBL/GenBank/DDBJ databases">
        <authorList>
            <person name="Friedrich I."/>
            <person name="Poehlein A."/>
            <person name="Schneider D."/>
            <person name="Hertel R."/>
            <person name="Daniel R."/>
        </authorList>
    </citation>
    <scope>NUCLEOTIDE SEQUENCE</scope>
</reference>
<evidence type="ECO:0000313" key="3">
    <source>
        <dbReference type="Proteomes" id="UP001056685"/>
    </source>
</evidence>
<dbReference type="Proteomes" id="UP001056685">
    <property type="component" value="Segment"/>
</dbReference>
<feature type="region of interest" description="Disordered" evidence="1">
    <location>
        <begin position="25"/>
        <end position="46"/>
    </location>
</feature>
<evidence type="ECO:0000313" key="2">
    <source>
        <dbReference type="EMBL" id="USN13998.1"/>
    </source>
</evidence>
<name>A0A9E7MP26_9CAUD</name>
<protein>
    <submittedName>
        <fullName evidence="2">Uncharacterized protein</fullName>
    </submittedName>
</protein>
<sequence>MGKKAEKKKAMKRMVERIDARLAAPRKRPSTRYEVRSLPPAGPQGRLGVIEISAQGEVVIARYQTQETAQWVRNVMQDALKG</sequence>
<dbReference type="EMBL" id="ON529852">
    <property type="protein sequence ID" value="USN13998.1"/>
    <property type="molecule type" value="Genomic_DNA"/>
</dbReference>
<accession>A0A9E7MP26</accession>
<proteinExistence type="predicted"/>
<gene>
    <name evidence="2" type="ORF">KABACHOK_01620</name>
</gene>
<keyword evidence="3" id="KW-1185">Reference proteome</keyword>